<dbReference type="InterPro" id="IPR001356">
    <property type="entry name" value="HD"/>
</dbReference>
<dbReference type="GO" id="GO:0001654">
    <property type="term" value="P:eye development"/>
    <property type="evidence" value="ECO:0007669"/>
    <property type="project" value="UniProtKB-ARBA"/>
</dbReference>
<keyword evidence="12" id="KW-1185">Reference proteome</keyword>
<evidence type="ECO:0000256" key="4">
    <source>
        <dbReference type="ARBA" id="ARBA00023155"/>
    </source>
</evidence>
<keyword evidence="5" id="KW-0804">Transcription</keyword>
<feature type="DNA-binding region" description="Homeobox" evidence="8">
    <location>
        <begin position="24"/>
        <end position="86"/>
    </location>
</feature>
<evidence type="ECO:0000256" key="3">
    <source>
        <dbReference type="ARBA" id="ARBA00023125"/>
    </source>
</evidence>
<reference evidence="11" key="1">
    <citation type="submission" date="2023-07" db="EMBL/GenBank/DDBJ databases">
        <title>Chromosome-level genome assembly of Artemia franciscana.</title>
        <authorList>
            <person name="Jo E."/>
        </authorList>
    </citation>
    <scope>NUCLEOTIDE SEQUENCE</scope>
    <source>
        <tissue evidence="11">Whole body</tissue>
    </source>
</reference>
<keyword evidence="3 8" id="KW-0238">DNA-binding</keyword>
<comment type="caution">
    <text evidence="11">The sequence shown here is derived from an EMBL/GenBank/DDBJ whole genome shotgun (WGS) entry which is preliminary data.</text>
</comment>
<dbReference type="FunFam" id="1.10.10.60:FF:000059">
    <property type="entry name" value="TGFB-induced factor homeobox 1"/>
    <property type="match status" value="1"/>
</dbReference>
<evidence type="ECO:0000256" key="8">
    <source>
        <dbReference type="PROSITE-ProRule" id="PRU00108"/>
    </source>
</evidence>
<feature type="domain" description="Homeobox" evidence="10">
    <location>
        <begin position="22"/>
        <end position="85"/>
    </location>
</feature>
<accession>A0AA88L4Z2</accession>
<dbReference type="GO" id="GO:0048646">
    <property type="term" value="P:anatomical structure formation involved in morphogenesis"/>
    <property type="evidence" value="ECO:0007669"/>
    <property type="project" value="UniProtKB-ARBA"/>
</dbReference>
<organism evidence="11 12">
    <name type="scientific">Artemia franciscana</name>
    <name type="common">Brine shrimp</name>
    <name type="synonym">Artemia sanfranciscana</name>
    <dbReference type="NCBI Taxonomy" id="6661"/>
    <lineage>
        <taxon>Eukaryota</taxon>
        <taxon>Metazoa</taxon>
        <taxon>Ecdysozoa</taxon>
        <taxon>Arthropoda</taxon>
        <taxon>Crustacea</taxon>
        <taxon>Branchiopoda</taxon>
        <taxon>Anostraca</taxon>
        <taxon>Artemiidae</taxon>
        <taxon>Artemia</taxon>
    </lineage>
</organism>
<protein>
    <recommendedName>
        <fullName evidence="10">Homeobox domain-containing protein</fullName>
    </recommendedName>
</protein>
<dbReference type="GO" id="GO:0000987">
    <property type="term" value="F:cis-regulatory region sequence-specific DNA binding"/>
    <property type="evidence" value="ECO:0007669"/>
    <property type="project" value="UniProtKB-ARBA"/>
</dbReference>
<evidence type="ECO:0000256" key="5">
    <source>
        <dbReference type="ARBA" id="ARBA00023163"/>
    </source>
</evidence>
<dbReference type="InterPro" id="IPR008422">
    <property type="entry name" value="KN_HD"/>
</dbReference>
<evidence type="ECO:0000256" key="9">
    <source>
        <dbReference type="SAM" id="MobiDB-lite"/>
    </source>
</evidence>
<dbReference type="Gene3D" id="1.10.10.60">
    <property type="entry name" value="Homeodomain-like"/>
    <property type="match status" value="1"/>
</dbReference>
<dbReference type="GO" id="GO:0006355">
    <property type="term" value="P:regulation of DNA-templated transcription"/>
    <property type="evidence" value="ECO:0007669"/>
    <property type="project" value="InterPro"/>
</dbReference>
<gene>
    <name evidence="11" type="ORF">QYM36_006025</name>
</gene>
<keyword evidence="2" id="KW-0805">Transcription regulation</keyword>
<name>A0AA88L4Z2_ARTSF</name>
<dbReference type="AlphaFoldDB" id="A0AA88L4Z2"/>
<keyword evidence="4 8" id="KW-0371">Homeobox</keyword>
<feature type="region of interest" description="Disordered" evidence="9">
    <location>
        <begin position="93"/>
        <end position="122"/>
    </location>
</feature>
<dbReference type="PROSITE" id="PS50071">
    <property type="entry name" value="HOMEOBOX_2"/>
    <property type="match status" value="1"/>
</dbReference>
<evidence type="ECO:0000259" key="10">
    <source>
        <dbReference type="PROSITE" id="PS50071"/>
    </source>
</evidence>
<keyword evidence="6 8" id="KW-0539">Nucleus</keyword>
<comment type="subcellular location">
    <subcellularLocation>
        <location evidence="1 8">Nucleus</location>
    </subcellularLocation>
</comment>
<evidence type="ECO:0000256" key="6">
    <source>
        <dbReference type="ARBA" id="ARBA00023242"/>
    </source>
</evidence>
<dbReference type="InterPro" id="IPR050224">
    <property type="entry name" value="TALE_homeobox"/>
</dbReference>
<evidence type="ECO:0000313" key="11">
    <source>
        <dbReference type="EMBL" id="KAK2718873.1"/>
    </source>
</evidence>
<evidence type="ECO:0000256" key="2">
    <source>
        <dbReference type="ARBA" id="ARBA00023015"/>
    </source>
</evidence>
<dbReference type="Pfam" id="PF05920">
    <property type="entry name" value="Homeobox_KN"/>
    <property type="match status" value="1"/>
</dbReference>
<dbReference type="InterPro" id="IPR009057">
    <property type="entry name" value="Homeodomain-like_sf"/>
</dbReference>
<dbReference type="SUPFAM" id="SSF46689">
    <property type="entry name" value="Homeodomain-like"/>
    <property type="match status" value="1"/>
</dbReference>
<dbReference type="PANTHER" id="PTHR11850">
    <property type="entry name" value="HOMEOBOX PROTEIN TRANSCRIPTION FACTORS"/>
    <property type="match status" value="1"/>
</dbReference>
<sequence length="200" mass="22909">MEHFFSNNSKDSDTQCSLEERAKFSKRRGSLPKEGLRVLKQWLFEHRYNAYPTDTEKYMLAQEAGLSVLQVCNWFINARRRLLPELLKRDGQDPNKFTITRRGRKPRYQPNTADESSSCSSYHESSTTNYVLPQIEPSCSLGCPCGCVFSEYHVPQENFETRVTPPPSPPDEANFDYLYLLVDAAVRSADSVVEFANSGY</sequence>
<dbReference type="Proteomes" id="UP001187531">
    <property type="component" value="Unassembled WGS sequence"/>
</dbReference>
<evidence type="ECO:0000256" key="1">
    <source>
        <dbReference type="ARBA" id="ARBA00004123"/>
    </source>
</evidence>
<evidence type="ECO:0000256" key="7">
    <source>
        <dbReference type="ARBA" id="ARBA00038021"/>
    </source>
</evidence>
<proteinExistence type="inferred from homology"/>
<dbReference type="CDD" id="cd00086">
    <property type="entry name" value="homeodomain"/>
    <property type="match status" value="1"/>
</dbReference>
<evidence type="ECO:0000313" key="12">
    <source>
        <dbReference type="Proteomes" id="UP001187531"/>
    </source>
</evidence>
<comment type="similarity">
    <text evidence="7">Belongs to the TALE/TGIF homeobox family.</text>
</comment>
<dbReference type="SMART" id="SM00389">
    <property type="entry name" value="HOX"/>
    <property type="match status" value="1"/>
</dbReference>
<dbReference type="GO" id="GO:0005634">
    <property type="term" value="C:nucleus"/>
    <property type="evidence" value="ECO:0007669"/>
    <property type="project" value="UniProtKB-SubCell"/>
</dbReference>
<dbReference type="EMBL" id="JAVRJZ010000009">
    <property type="protein sequence ID" value="KAK2718873.1"/>
    <property type="molecule type" value="Genomic_DNA"/>
</dbReference>